<feature type="transmembrane region" description="Helical" evidence="1">
    <location>
        <begin position="30"/>
        <end position="48"/>
    </location>
</feature>
<keyword evidence="1" id="KW-0812">Transmembrane</keyword>
<organism evidence="2 3">
    <name type="scientific">Vibrio kanaloae</name>
    <dbReference type="NCBI Taxonomy" id="170673"/>
    <lineage>
        <taxon>Bacteria</taxon>
        <taxon>Pseudomonadati</taxon>
        <taxon>Pseudomonadota</taxon>
        <taxon>Gammaproteobacteria</taxon>
        <taxon>Vibrionales</taxon>
        <taxon>Vibrionaceae</taxon>
        <taxon>Vibrio</taxon>
    </lineage>
</organism>
<keyword evidence="3" id="KW-1185">Reference proteome</keyword>
<reference evidence="2 3" key="1">
    <citation type="submission" date="2024-06" db="EMBL/GenBank/DDBJ databases">
        <authorList>
            <person name="Steensen K."/>
            <person name="Seneca J."/>
            <person name="Bartlau N."/>
            <person name="Yu A.X."/>
            <person name="Polz M.F."/>
        </authorList>
    </citation>
    <scope>NUCLEOTIDE SEQUENCE [LARGE SCALE GENOMIC DNA]</scope>
    <source>
        <strain evidence="2 3">5S240</strain>
    </source>
</reference>
<evidence type="ECO:0000313" key="2">
    <source>
        <dbReference type="EMBL" id="MEZ8091295.1"/>
    </source>
</evidence>
<dbReference type="RefSeq" id="WP_017058152.1">
    <property type="nucleotide sequence ID" value="NZ_AP025498.1"/>
</dbReference>
<dbReference type="Proteomes" id="UP001569177">
    <property type="component" value="Unassembled WGS sequence"/>
</dbReference>
<dbReference type="EMBL" id="JBGOOJ010000013">
    <property type="protein sequence ID" value="MEZ8091295.1"/>
    <property type="molecule type" value="Genomic_DNA"/>
</dbReference>
<sequence length="49" mass="5607">MQNNYVKELAVKTYQEDLEKEYVKSRSMPFHAPSFISGVLLSVVLVGLF</sequence>
<keyword evidence="1" id="KW-1133">Transmembrane helix</keyword>
<proteinExistence type="predicted"/>
<gene>
    <name evidence="2" type="ORF">ACED24_14635</name>
</gene>
<accession>A0ABV4LHE1</accession>
<keyword evidence="1" id="KW-0472">Membrane</keyword>
<protein>
    <submittedName>
        <fullName evidence="2">Uncharacterized protein</fullName>
    </submittedName>
</protein>
<name>A0ABV4LHE1_9VIBR</name>
<comment type="caution">
    <text evidence="2">The sequence shown here is derived from an EMBL/GenBank/DDBJ whole genome shotgun (WGS) entry which is preliminary data.</text>
</comment>
<dbReference type="GeneID" id="93968202"/>
<evidence type="ECO:0000313" key="3">
    <source>
        <dbReference type="Proteomes" id="UP001569177"/>
    </source>
</evidence>
<evidence type="ECO:0000256" key="1">
    <source>
        <dbReference type="SAM" id="Phobius"/>
    </source>
</evidence>